<dbReference type="EMBL" id="JAPWTK010000050">
    <property type="protein sequence ID" value="KAJ8954256.1"/>
    <property type="molecule type" value="Genomic_DNA"/>
</dbReference>
<evidence type="ECO:0000259" key="1">
    <source>
        <dbReference type="PROSITE" id="PS50191"/>
    </source>
</evidence>
<dbReference type="SUPFAM" id="SSF52087">
    <property type="entry name" value="CRAL/TRIO domain"/>
    <property type="match status" value="1"/>
</dbReference>
<name>A0AAV8YU50_9CUCU</name>
<dbReference type="SMART" id="SM00516">
    <property type="entry name" value="SEC14"/>
    <property type="match status" value="1"/>
</dbReference>
<dbReference type="PROSITE" id="PS50191">
    <property type="entry name" value="CRAL_TRIO"/>
    <property type="match status" value="1"/>
</dbReference>
<accession>A0AAV8YU50</accession>
<dbReference type="GO" id="GO:1902936">
    <property type="term" value="F:phosphatidylinositol bisphosphate binding"/>
    <property type="evidence" value="ECO:0007669"/>
    <property type="project" value="TreeGrafter"/>
</dbReference>
<dbReference type="PANTHER" id="PTHR10174">
    <property type="entry name" value="ALPHA-TOCOPHEROL TRANSFER PROTEIN-RELATED"/>
    <property type="match status" value="1"/>
</dbReference>
<dbReference type="SUPFAM" id="SSF46938">
    <property type="entry name" value="CRAL/TRIO N-terminal domain"/>
    <property type="match status" value="1"/>
</dbReference>
<keyword evidence="3" id="KW-1185">Reference proteome</keyword>
<reference evidence="2" key="1">
    <citation type="journal article" date="2023" name="Insect Mol. Biol.">
        <title>Genome sequencing provides insights into the evolution of gene families encoding plant cell wall-degrading enzymes in longhorned beetles.</title>
        <authorList>
            <person name="Shin N.R."/>
            <person name="Okamura Y."/>
            <person name="Kirsch R."/>
            <person name="Pauchet Y."/>
        </authorList>
    </citation>
    <scope>NUCLEOTIDE SEQUENCE</scope>
    <source>
        <strain evidence="2">AMC_N1</strain>
    </source>
</reference>
<proteinExistence type="predicted"/>
<sequence length="298" mass="34362">MPLTEIDVNEVYKNDSSLKPEDVKSLQNWAEMQPHLPRMNELQVATFLQSCYYSNELAKITIDNYFTVKTLCPDIFGNRNPQDSAVRVAMNTLLVTVLPKQTPEGYSIIFFKIMDSNPDNYSFPLSVRVFDMATMLDLHKNGPSKGMIILVDMKGVMLGHMLKLSVVVMKKFMYYLQEAMPIRLKSMEFFNIVPFMDKILAIMKPFMKKELLGSLYLHTDQEELHKRIPRDLLPQDYGGSCETLQILLEKNKSLLNDNADFFKYQDTQLVDESKRPGKPKNVNDVFGMEGTFKKLEVD</sequence>
<evidence type="ECO:0000313" key="3">
    <source>
        <dbReference type="Proteomes" id="UP001162162"/>
    </source>
</evidence>
<gene>
    <name evidence="2" type="ORF">NQ318_005852</name>
</gene>
<dbReference type="InterPro" id="IPR036865">
    <property type="entry name" value="CRAL-TRIO_dom_sf"/>
</dbReference>
<dbReference type="Proteomes" id="UP001162162">
    <property type="component" value="Unassembled WGS sequence"/>
</dbReference>
<dbReference type="AlphaFoldDB" id="A0AAV8YU50"/>
<dbReference type="GO" id="GO:0016020">
    <property type="term" value="C:membrane"/>
    <property type="evidence" value="ECO:0007669"/>
    <property type="project" value="TreeGrafter"/>
</dbReference>
<dbReference type="InterPro" id="IPR001251">
    <property type="entry name" value="CRAL-TRIO_dom"/>
</dbReference>
<dbReference type="Gene3D" id="3.40.525.10">
    <property type="entry name" value="CRAL-TRIO lipid binding domain"/>
    <property type="match status" value="1"/>
</dbReference>
<dbReference type="Pfam" id="PF00650">
    <property type="entry name" value="CRAL_TRIO"/>
    <property type="match status" value="1"/>
</dbReference>
<dbReference type="InterPro" id="IPR036273">
    <property type="entry name" value="CRAL/TRIO_N_dom_sf"/>
</dbReference>
<comment type="caution">
    <text evidence="2">The sequence shown here is derived from an EMBL/GenBank/DDBJ whole genome shotgun (WGS) entry which is preliminary data.</text>
</comment>
<organism evidence="2 3">
    <name type="scientific">Aromia moschata</name>
    <dbReference type="NCBI Taxonomy" id="1265417"/>
    <lineage>
        <taxon>Eukaryota</taxon>
        <taxon>Metazoa</taxon>
        <taxon>Ecdysozoa</taxon>
        <taxon>Arthropoda</taxon>
        <taxon>Hexapoda</taxon>
        <taxon>Insecta</taxon>
        <taxon>Pterygota</taxon>
        <taxon>Neoptera</taxon>
        <taxon>Endopterygota</taxon>
        <taxon>Coleoptera</taxon>
        <taxon>Polyphaga</taxon>
        <taxon>Cucujiformia</taxon>
        <taxon>Chrysomeloidea</taxon>
        <taxon>Cerambycidae</taxon>
        <taxon>Cerambycinae</taxon>
        <taxon>Callichromatini</taxon>
        <taxon>Aromia</taxon>
    </lineage>
</organism>
<dbReference type="PRINTS" id="PR00180">
    <property type="entry name" value="CRETINALDHBP"/>
</dbReference>
<dbReference type="CDD" id="cd00170">
    <property type="entry name" value="SEC14"/>
    <property type="match status" value="1"/>
</dbReference>
<protein>
    <recommendedName>
        <fullName evidence="1">CRAL-TRIO domain-containing protein</fullName>
    </recommendedName>
</protein>
<feature type="domain" description="CRAL-TRIO" evidence="1">
    <location>
        <begin position="85"/>
        <end position="245"/>
    </location>
</feature>
<evidence type="ECO:0000313" key="2">
    <source>
        <dbReference type="EMBL" id="KAJ8954256.1"/>
    </source>
</evidence>
<dbReference type="PANTHER" id="PTHR10174:SF213">
    <property type="entry name" value="CRAL-TRIO DOMAIN-CONTAINING PROTEIN"/>
    <property type="match status" value="1"/>
</dbReference>